<reference evidence="3" key="1">
    <citation type="journal article" date="2019" name="Int. J. Syst. Evol. Microbiol.">
        <title>The Global Catalogue of Microorganisms (GCM) 10K type strain sequencing project: providing services to taxonomists for standard genome sequencing and annotation.</title>
        <authorList>
            <consortium name="The Broad Institute Genomics Platform"/>
            <consortium name="The Broad Institute Genome Sequencing Center for Infectious Disease"/>
            <person name="Wu L."/>
            <person name="Ma J."/>
        </authorList>
    </citation>
    <scope>NUCLEOTIDE SEQUENCE [LARGE SCALE GENOMIC DNA]</scope>
    <source>
        <strain evidence="3">CCUG 49452</strain>
    </source>
</reference>
<evidence type="ECO:0000256" key="1">
    <source>
        <dbReference type="SAM" id="MobiDB-lite"/>
    </source>
</evidence>
<keyword evidence="3" id="KW-1185">Reference proteome</keyword>
<evidence type="ECO:0000313" key="2">
    <source>
        <dbReference type="EMBL" id="MFC4790263.1"/>
    </source>
</evidence>
<organism evidence="2 3">
    <name type="scientific">Giesbergeria sinuosa</name>
    <dbReference type="NCBI Taxonomy" id="80883"/>
    <lineage>
        <taxon>Bacteria</taxon>
        <taxon>Pseudomonadati</taxon>
        <taxon>Pseudomonadota</taxon>
        <taxon>Betaproteobacteria</taxon>
        <taxon>Burkholderiales</taxon>
        <taxon>Comamonadaceae</taxon>
        <taxon>Giesbergeria</taxon>
    </lineage>
</organism>
<accession>A0ABV9QG60</accession>
<gene>
    <name evidence="2" type="ORF">ACFO6X_14860</name>
</gene>
<comment type="caution">
    <text evidence="2">The sequence shown here is derived from an EMBL/GenBank/DDBJ whole genome shotgun (WGS) entry which is preliminary data.</text>
</comment>
<name>A0ABV9QG60_9BURK</name>
<dbReference type="Proteomes" id="UP001596001">
    <property type="component" value="Unassembled WGS sequence"/>
</dbReference>
<evidence type="ECO:0008006" key="4">
    <source>
        <dbReference type="Google" id="ProtNLM"/>
    </source>
</evidence>
<dbReference type="RefSeq" id="WP_382434549.1">
    <property type="nucleotide sequence ID" value="NZ_JBHSHJ010000015.1"/>
</dbReference>
<dbReference type="EMBL" id="JBHSHJ010000015">
    <property type="protein sequence ID" value="MFC4790263.1"/>
    <property type="molecule type" value="Genomic_DNA"/>
</dbReference>
<sequence length="155" mass="16744">MSLNPYQNNWDTPPNGDFVRYLEHLTTAAPPPTASPQAPSTSSTASSVKASKATTTTAQPTLPLATQWAAVLSALHKGRTVLLWLTLAHLAAWLLLDHGSVPLLILMVAVWFAGGRALAALSDQAPASDIARSGLQRLQQEIRSLAQRRHHERKN</sequence>
<feature type="region of interest" description="Disordered" evidence="1">
    <location>
        <begin position="29"/>
        <end position="56"/>
    </location>
</feature>
<feature type="compositionally biased region" description="Low complexity" evidence="1">
    <location>
        <begin position="35"/>
        <end position="56"/>
    </location>
</feature>
<protein>
    <recommendedName>
        <fullName evidence="4">SAYSvFN domain-containing protein</fullName>
    </recommendedName>
</protein>
<proteinExistence type="predicted"/>
<evidence type="ECO:0000313" key="3">
    <source>
        <dbReference type="Proteomes" id="UP001596001"/>
    </source>
</evidence>